<feature type="domain" description="NAD(P)-binding" evidence="1">
    <location>
        <begin position="15"/>
        <end position="159"/>
    </location>
</feature>
<evidence type="ECO:0000313" key="2">
    <source>
        <dbReference type="EMBL" id="PNF77594.1"/>
    </source>
</evidence>
<evidence type="ECO:0000313" key="3">
    <source>
        <dbReference type="Proteomes" id="UP000235881"/>
    </source>
</evidence>
<dbReference type="Pfam" id="PF13460">
    <property type="entry name" value="NAD_binding_10"/>
    <property type="match status" value="1"/>
</dbReference>
<dbReference type="AlphaFoldDB" id="A0A8E2U5G2"/>
<keyword evidence="3" id="KW-1185">Reference proteome</keyword>
<accession>A0A8E2U5G2</accession>
<comment type="caution">
    <text evidence="2">The sequence shown here is derived from an EMBL/GenBank/DDBJ whole genome shotgun (WGS) entry which is preliminary data.</text>
</comment>
<dbReference type="RefSeq" id="WP_008569066.1">
    <property type="nucleotide sequence ID" value="NZ_CP065721.1"/>
</dbReference>
<evidence type="ECO:0000259" key="1">
    <source>
        <dbReference type="Pfam" id="PF13460"/>
    </source>
</evidence>
<organism evidence="2 3">
    <name type="scientific">Stutzerimonas degradans</name>
    <dbReference type="NCBI Taxonomy" id="2968968"/>
    <lineage>
        <taxon>Bacteria</taxon>
        <taxon>Pseudomonadati</taxon>
        <taxon>Pseudomonadota</taxon>
        <taxon>Gammaproteobacteria</taxon>
        <taxon>Pseudomonadales</taxon>
        <taxon>Pseudomonadaceae</taxon>
        <taxon>Stutzerimonas</taxon>
    </lineage>
</organism>
<dbReference type="Gene3D" id="3.40.50.720">
    <property type="entry name" value="NAD(P)-binding Rossmann-like Domain"/>
    <property type="match status" value="1"/>
</dbReference>
<name>A0A8E2U5G2_9GAMM</name>
<dbReference type="InterPro" id="IPR016040">
    <property type="entry name" value="NAD(P)-bd_dom"/>
</dbReference>
<dbReference type="EMBL" id="POUK01000002">
    <property type="protein sequence ID" value="PNF77594.1"/>
    <property type="molecule type" value="Genomic_DNA"/>
</dbReference>
<reference evidence="2 3" key="1">
    <citation type="submission" date="2018-01" db="EMBL/GenBank/DDBJ databases">
        <title>Denitrification phenotypes of diverse strains of Pseudomonas stutzeri.</title>
        <authorList>
            <person name="Milligan D.A."/>
            <person name="Bergaust L."/>
            <person name="Bakken L.R."/>
            <person name="Frostegard A."/>
        </authorList>
    </citation>
    <scope>NUCLEOTIDE SEQUENCE [LARGE SCALE GENOMIC DNA]</scope>
    <source>
        <strain evidence="2 3">DSM 50238</strain>
    </source>
</reference>
<protein>
    <submittedName>
        <fullName evidence="2">NADH-flavin reductase</fullName>
    </submittedName>
</protein>
<sequence>MLNAETPRLKFALYGAHSSLGSAVLCELLSRQHEAVALLNDCNSITARPGLRTKPGDLFDVASVARSVAGMDGVICLFDSPSVPSAPDAAIVGQPQDLYQAVYTLLNGMTEAGVERLMLVADFAAHAEESELEAALKLIASHPLKWTLVDAGTAGEELSIDDLSDVAGLPRNDPRVQLRRIAAGMLDELERPQHLHQRIQFRL</sequence>
<dbReference type="SUPFAM" id="SSF51735">
    <property type="entry name" value="NAD(P)-binding Rossmann-fold domains"/>
    <property type="match status" value="1"/>
</dbReference>
<dbReference type="InterPro" id="IPR036291">
    <property type="entry name" value="NAD(P)-bd_dom_sf"/>
</dbReference>
<dbReference type="Proteomes" id="UP000235881">
    <property type="component" value="Unassembled WGS sequence"/>
</dbReference>
<gene>
    <name evidence="2" type="ORF">CXK95_07875</name>
</gene>
<proteinExistence type="predicted"/>